<sequence length="222" mass="24249">MSEENDCCSNMCFAGIVGRTGSGKSSLIVALFRLVEINSGRIKIDGVDTVDINLSILRDKISIIPQDPVVFSGTIRSNLDCKSKCNDMELWDVLEKTKLSEKIRSLPLKLDTPVKGGSCGLSGGECQLLCLARALLKSSKIVILDEATASIDPETEAAVQSTICEEFKTSTVLIIAHRLSTIKNCDRVLVMDAGKVIEFEEPKKLLENPNSVFYKMMTLSSQ</sequence>
<evidence type="ECO:0000259" key="8">
    <source>
        <dbReference type="PROSITE" id="PS50893"/>
    </source>
</evidence>
<name>A0AAE1L6H2_9NEOP</name>
<proteinExistence type="predicted"/>
<evidence type="ECO:0000313" key="9">
    <source>
        <dbReference type="EMBL" id="KAK3908120.1"/>
    </source>
</evidence>
<feature type="domain" description="ABC transporter" evidence="8">
    <location>
        <begin position="1"/>
        <end position="218"/>
    </location>
</feature>
<dbReference type="Pfam" id="PF00005">
    <property type="entry name" value="ABC_tran"/>
    <property type="match status" value="1"/>
</dbReference>
<dbReference type="PROSITE" id="PS50893">
    <property type="entry name" value="ABC_TRANSPORTER_2"/>
    <property type="match status" value="1"/>
</dbReference>
<evidence type="ECO:0000313" key="10">
    <source>
        <dbReference type="Proteomes" id="UP001219518"/>
    </source>
</evidence>
<reference evidence="9" key="1">
    <citation type="submission" date="2021-07" db="EMBL/GenBank/DDBJ databases">
        <authorList>
            <person name="Catto M.A."/>
            <person name="Jacobson A."/>
            <person name="Kennedy G."/>
            <person name="Labadie P."/>
            <person name="Hunt B.G."/>
            <person name="Srinivasan R."/>
        </authorList>
    </citation>
    <scope>NUCLEOTIDE SEQUENCE</scope>
    <source>
        <strain evidence="9">PL_HMW_Pooled</strain>
        <tissue evidence="9">Head</tissue>
    </source>
</reference>
<organism evidence="9 10">
    <name type="scientific">Frankliniella fusca</name>
    <dbReference type="NCBI Taxonomy" id="407009"/>
    <lineage>
        <taxon>Eukaryota</taxon>
        <taxon>Metazoa</taxon>
        <taxon>Ecdysozoa</taxon>
        <taxon>Arthropoda</taxon>
        <taxon>Hexapoda</taxon>
        <taxon>Insecta</taxon>
        <taxon>Pterygota</taxon>
        <taxon>Neoptera</taxon>
        <taxon>Paraneoptera</taxon>
        <taxon>Thysanoptera</taxon>
        <taxon>Terebrantia</taxon>
        <taxon>Thripoidea</taxon>
        <taxon>Thripidae</taxon>
        <taxon>Frankliniella</taxon>
    </lineage>
</organism>
<evidence type="ECO:0000256" key="5">
    <source>
        <dbReference type="ARBA" id="ARBA00022840"/>
    </source>
</evidence>
<dbReference type="GO" id="GO:0042626">
    <property type="term" value="F:ATPase-coupled transmembrane transporter activity"/>
    <property type="evidence" value="ECO:0007669"/>
    <property type="project" value="TreeGrafter"/>
</dbReference>
<dbReference type="PROSITE" id="PS00211">
    <property type="entry name" value="ABC_TRANSPORTER_1"/>
    <property type="match status" value="1"/>
</dbReference>
<dbReference type="InterPro" id="IPR003439">
    <property type="entry name" value="ABC_transporter-like_ATP-bd"/>
</dbReference>
<keyword evidence="6" id="KW-1133">Transmembrane helix</keyword>
<evidence type="ECO:0000256" key="3">
    <source>
        <dbReference type="ARBA" id="ARBA00022692"/>
    </source>
</evidence>
<evidence type="ECO:0000256" key="4">
    <source>
        <dbReference type="ARBA" id="ARBA00022741"/>
    </source>
</evidence>
<evidence type="ECO:0000256" key="1">
    <source>
        <dbReference type="ARBA" id="ARBA00004141"/>
    </source>
</evidence>
<dbReference type="InterPro" id="IPR003593">
    <property type="entry name" value="AAA+_ATPase"/>
</dbReference>
<dbReference type="InterPro" id="IPR050173">
    <property type="entry name" value="ABC_transporter_C-like"/>
</dbReference>
<dbReference type="GO" id="GO:0016887">
    <property type="term" value="F:ATP hydrolysis activity"/>
    <property type="evidence" value="ECO:0007669"/>
    <property type="project" value="InterPro"/>
</dbReference>
<accession>A0AAE1L6H2</accession>
<dbReference type="EMBL" id="JAHWGI010000030">
    <property type="protein sequence ID" value="KAK3908120.1"/>
    <property type="molecule type" value="Genomic_DNA"/>
</dbReference>
<protein>
    <submittedName>
        <fullName evidence="9">ATP-binding cassette sub-family C member 11</fullName>
    </submittedName>
</protein>
<keyword evidence="4" id="KW-0547">Nucleotide-binding</keyword>
<dbReference type="Proteomes" id="UP001219518">
    <property type="component" value="Unassembled WGS sequence"/>
</dbReference>
<keyword evidence="7" id="KW-0472">Membrane</keyword>
<dbReference type="Gene3D" id="3.40.50.300">
    <property type="entry name" value="P-loop containing nucleotide triphosphate hydrolases"/>
    <property type="match status" value="1"/>
</dbReference>
<keyword evidence="2" id="KW-0813">Transport</keyword>
<dbReference type="CDD" id="cd03244">
    <property type="entry name" value="ABCC_MRP_domain2"/>
    <property type="match status" value="1"/>
</dbReference>
<dbReference type="AlphaFoldDB" id="A0AAE1L6H2"/>
<dbReference type="GO" id="GO:0016020">
    <property type="term" value="C:membrane"/>
    <property type="evidence" value="ECO:0007669"/>
    <property type="project" value="UniProtKB-SubCell"/>
</dbReference>
<keyword evidence="3" id="KW-0812">Transmembrane</keyword>
<gene>
    <name evidence="9" type="ORF">KUF71_018632</name>
</gene>
<keyword evidence="5 9" id="KW-0067">ATP-binding</keyword>
<evidence type="ECO:0000256" key="7">
    <source>
        <dbReference type="ARBA" id="ARBA00023136"/>
    </source>
</evidence>
<keyword evidence="10" id="KW-1185">Reference proteome</keyword>
<dbReference type="SMART" id="SM00382">
    <property type="entry name" value="AAA"/>
    <property type="match status" value="1"/>
</dbReference>
<dbReference type="InterPro" id="IPR017871">
    <property type="entry name" value="ABC_transporter-like_CS"/>
</dbReference>
<dbReference type="FunFam" id="3.40.50.300:FF:000163">
    <property type="entry name" value="Multidrug resistance-associated protein member 4"/>
    <property type="match status" value="1"/>
</dbReference>
<dbReference type="SUPFAM" id="SSF52540">
    <property type="entry name" value="P-loop containing nucleoside triphosphate hydrolases"/>
    <property type="match status" value="1"/>
</dbReference>
<reference evidence="9" key="2">
    <citation type="journal article" date="2023" name="BMC Genomics">
        <title>Pest status, molecular evolution, and epigenetic factors derived from the genome assembly of Frankliniella fusca, a thysanopteran phytovirus vector.</title>
        <authorList>
            <person name="Catto M.A."/>
            <person name="Labadie P.E."/>
            <person name="Jacobson A.L."/>
            <person name="Kennedy G.G."/>
            <person name="Srinivasan R."/>
            <person name="Hunt B.G."/>
        </authorList>
    </citation>
    <scope>NUCLEOTIDE SEQUENCE</scope>
    <source>
        <strain evidence="9">PL_HMW_Pooled</strain>
    </source>
</reference>
<evidence type="ECO:0000256" key="2">
    <source>
        <dbReference type="ARBA" id="ARBA00022448"/>
    </source>
</evidence>
<evidence type="ECO:0000256" key="6">
    <source>
        <dbReference type="ARBA" id="ARBA00022989"/>
    </source>
</evidence>
<comment type="caution">
    <text evidence="9">The sequence shown here is derived from an EMBL/GenBank/DDBJ whole genome shotgun (WGS) entry which is preliminary data.</text>
</comment>
<comment type="subcellular location">
    <subcellularLocation>
        <location evidence="1">Membrane</location>
        <topology evidence="1">Multi-pass membrane protein</topology>
    </subcellularLocation>
</comment>
<dbReference type="PANTHER" id="PTHR24223">
    <property type="entry name" value="ATP-BINDING CASSETTE SUB-FAMILY C"/>
    <property type="match status" value="1"/>
</dbReference>
<dbReference type="InterPro" id="IPR027417">
    <property type="entry name" value="P-loop_NTPase"/>
</dbReference>
<dbReference type="GO" id="GO:0005524">
    <property type="term" value="F:ATP binding"/>
    <property type="evidence" value="ECO:0007669"/>
    <property type="project" value="UniProtKB-KW"/>
</dbReference>